<name>A0A6C0C5P7_9ZZZZ</name>
<evidence type="ECO:0000313" key="2">
    <source>
        <dbReference type="EMBL" id="QHS99917.1"/>
    </source>
</evidence>
<organism evidence="2">
    <name type="scientific">viral metagenome</name>
    <dbReference type="NCBI Taxonomy" id="1070528"/>
    <lineage>
        <taxon>unclassified sequences</taxon>
        <taxon>metagenomes</taxon>
        <taxon>organismal metagenomes</taxon>
    </lineage>
</organism>
<dbReference type="EMBL" id="MN739352">
    <property type="protein sequence ID" value="QHS99917.1"/>
    <property type="molecule type" value="Genomic_DNA"/>
</dbReference>
<dbReference type="SUPFAM" id="SSF48371">
    <property type="entry name" value="ARM repeat"/>
    <property type="match status" value="1"/>
</dbReference>
<dbReference type="Gene3D" id="3.30.710.10">
    <property type="entry name" value="Potassium Channel Kv1.1, Chain A"/>
    <property type="match status" value="1"/>
</dbReference>
<dbReference type="InterPro" id="IPR016024">
    <property type="entry name" value="ARM-type_fold"/>
</dbReference>
<dbReference type="SUPFAM" id="SSF54695">
    <property type="entry name" value="POZ domain"/>
    <property type="match status" value="1"/>
</dbReference>
<dbReference type="InterPro" id="IPR000210">
    <property type="entry name" value="BTB/POZ_dom"/>
</dbReference>
<dbReference type="InterPro" id="IPR011333">
    <property type="entry name" value="SKP1/BTB/POZ_sf"/>
</dbReference>
<sequence>MKRKNLITNQDNIKRIKVYDSKNEWLKILECYDTLAKFVNNDPIICFDPKPEFDTKRYFTNVCSKILHLLKFTSDKIVIDSVAQTFANDVPRLIENITKELQSMLDIFPDDFLKKGETDRIDISFYIRNCLENCNSKFLCMTSHDPKLVTISKTRNYESQILTMIENGCSTNHIRLLKLMIEKGAKTNVTSLLRMFFLSLVRYTIEISCIFIDILQSLHYTTTFPDIIKNDKLRQPYKLLNIDDDNILDFALSCVVLDTKREHQNFIDPHHIIKFIKHRRLSIVKSSLTILLNIILYDAKDNTELVNKLLYLMLDDNSAIANLTFSCFTYFVFCNFRNSKKKYFDQIYAFVTNNIRMLNNIAIVEKLFILLKILFCCCSKKIFNKESYSSQAVIDSITNAFNTKKNTLQLLDVTVTILSKDLAVNYGDDFYAKIIDLMTNDDQSVYVIAIECFCRLCQIGDQFVCNHKGLMIDTIINFLTFETLKCRSQCSNNVTQKITNFPILTHVIPNQLDGEICPLKNVAITNMWISLGALISRVKTTKLYISYIIDSGVQKRVFDLFNISAIKHCANKHASFIIESLLLLGFDDCAKNDNVKILIEKMMTIACAKDISAEKKGHAFDNLVHLNHFLNNLRYCFKIVDMSILLDSKNPVEVSFSLECFRQLYEKMNEQGPWDDPNQLTERAINKCTELVFRGNKFINSSIGSLLRSFLTIGSEEQILKNVEFLVSLDITKIFIKLGRNDQEGTIRCICESAVILSNYSFALRALAPIHKMMTNYLEHHDDNISENAIKFLHADINRDNSIKTLPHIISSIFLGQQPRKLVLLCQYIDTALQFQNYRVLILGDENLMNEMIKLLVHKDETVVRLCCNCLRLTINYDECYKVFYNDENLSHLAEGLRKHPSMIAQLVTRLSRKTRLVLIIFSHTDFVRVLFNLRTTDIDCERLWDIAVDNDKLISELKRVVYTEMDISEWEVYAMLCAKGASLEKRAVTKLAQMDNVDQEDFNIFLKIISLGYCNDPSSKMTLPATFVGHDIKNCHEAIYIERGYCDVTFNVDDVAIKCHRCILAAKSEYFDALFSNSMAEKETRNITITEASAQLFQKIIQYIYVQTMNIESVEELIEVFYLADRFDLPELVETCAHAFISILSAENIELIDEFAERNEIMEIKYGIYRWLVLKYATLPQNLMSFVDKYWPDIMNFLILSFRVPK</sequence>
<evidence type="ECO:0000259" key="1">
    <source>
        <dbReference type="PROSITE" id="PS50097"/>
    </source>
</evidence>
<dbReference type="PROSITE" id="PS50097">
    <property type="entry name" value="BTB"/>
    <property type="match status" value="1"/>
</dbReference>
<feature type="domain" description="BTB" evidence="1">
    <location>
        <begin position="1047"/>
        <end position="1114"/>
    </location>
</feature>
<dbReference type="AlphaFoldDB" id="A0A6C0C5P7"/>
<dbReference type="Pfam" id="PF00651">
    <property type="entry name" value="BTB"/>
    <property type="match status" value="1"/>
</dbReference>
<protein>
    <recommendedName>
        <fullName evidence="1">BTB domain-containing protein</fullName>
    </recommendedName>
</protein>
<dbReference type="PANTHER" id="PTHR24413">
    <property type="entry name" value="SPECKLE-TYPE POZ PROTEIN"/>
    <property type="match status" value="1"/>
</dbReference>
<dbReference type="CDD" id="cd18186">
    <property type="entry name" value="BTB_POZ_ZBTB_KLHL-like"/>
    <property type="match status" value="1"/>
</dbReference>
<proteinExistence type="predicted"/>
<reference evidence="2" key="1">
    <citation type="journal article" date="2020" name="Nature">
        <title>Giant virus diversity and host interactions through global metagenomics.</title>
        <authorList>
            <person name="Schulz F."/>
            <person name="Roux S."/>
            <person name="Paez-Espino D."/>
            <person name="Jungbluth S."/>
            <person name="Walsh D.A."/>
            <person name="Denef V.J."/>
            <person name="McMahon K.D."/>
            <person name="Konstantinidis K.T."/>
            <person name="Eloe-Fadrosh E.A."/>
            <person name="Kyrpides N.C."/>
            <person name="Woyke T."/>
        </authorList>
    </citation>
    <scope>NUCLEOTIDE SEQUENCE</scope>
    <source>
        <strain evidence="2">GVMAG-M-3300020192-26</strain>
    </source>
</reference>
<accession>A0A6C0C5P7</accession>
<dbReference type="SMART" id="SM00225">
    <property type="entry name" value="BTB"/>
    <property type="match status" value="1"/>
</dbReference>